<evidence type="ECO:0000256" key="1">
    <source>
        <dbReference type="SAM" id="Phobius"/>
    </source>
</evidence>
<feature type="transmembrane region" description="Helical" evidence="1">
    <location>
        <begin position="159"/>
        <end position="175"/>
    </location>
</feature>
<dbReference type="RefSeq" id="WP_076523369.1">
    <property type="nucleotide sequence ID" value="NZ_CP048103.1"/>
</dbReference>
<feature type="transmembrane region" description="Helical" evidence="1">
    <location>
        <begin position="6"/>
        <end position="29"/>
    </location>
</feature>
<dbReference type="EMBL" id="FTOD01000001">
    <property type="protein sequence ID" value="SIS44592.1"/>
    <property type="molecule type" value="Genomic_DNA"/>
</dbReference>
<keyword evidence="1" id="KW-0812">Transmembrane</keyword>
<gene>
    <name evidence="2" type="ORF">SAMN05421790_101749</name>
</gene>
<organism evidence="2 3">
    <name type="scientific">Kroppenstedtia eburnea</name>
    <dbReference type="NCBI Taxonomy" id="714067"/>
    <lineage>
        <taxon>Bacteria</taxon>
        <taxon>Bacillati</taxon>
        <taxon>Bacillota</taxon>
        <taxon>Bacilli</taxon>
        <taxon>Bacillales</taxon>
        <taxon>Thermoactinomycetaceae</taxon>
        <taxon>Kroppenstedtia</taxon>
    </lineage>
</organism>
<evidence type="ECO:0000313" key="2">
    <source>
        <dbReference type="EMBL" id="SIS44592.1"/>
    </source>
</evidence>
<dbReference type="AlphaFoldDB" id="A0A1N7J5I8"/>
<evidence type="ECO:0000313" key="3">
    <source>
        <dbReference type="Proteomes" id="UP000186795"/>
    </source>
</evidence>
<keyword evidence="1" id="KW-1133">Transmembrane helix</keyword>
<dbReference type="Proteomes" id="UP000186795">
    <property type="component" value="Unassembled WGS sequence"/>
</dbReference>
<dbReference type="OrthoDB" id="1796359at2"/>
<keyword evidence="1" id="KW-0472">Membrane</keyword>
<feature type="transmembrane region" description="Helical" evidence="1">
    <location>
        <begin position="118"/>
        <end position="139"/>
    </location>
</feature>
<feature type="transmembrane region" description="Helical" evidence="1">
    <location>
        <begin position="219"/>
        <end position="237"/>
    </location>
</feature>
<name>A0A1N7J5I8_9BACL</name>
<accession>A0A1N7J5I8</accession>
<feature type="transmembrane region" description="Helical" evidence="1">
    <location>
        <begin position="88"/>
        <end position="106"/>
    </location>
</feature>
<keyword evidence="3" id="KW-1185">Reference proteome</keyword>
<feature type="transmembrane region" description="Helical" evidence="1">
    <location>
        <begin position="187"/>
        <end position="207"/>
    </location>
</feature>
<proteinExistence type="predicted"/>
<reference evidence="3" key="1">
    <citation type="submission" date="2017-01" db="EMBL/GenBank/DDBJ databases">
        <authorList>
            <person name="Varghese N."/>
            <person name="Submissions S."/>
        </authorList>
    </citation>
    <scope>NUCLEOTIDE SEQUENCE [LARGE SCALE GENOMIC DNA]</scope>
    <source>
        <strain evidence="3">DSM 45196</strain>
    </source>
</reference>
<sequence length="262" mass="29156">MLTTDVLPVGSFLIPVKWLALWAWIAVGGKVATLLEKDFVGKKVKWTEPFVQAALLWYILWRWSPVLWDPLSFVNHPLSLLYMSGTEKGWWLAWLSAAGFLVWVARKSDAGYRRLLDAAAVTALVAGAGLSLLFVRLGAPTTLPWGVSPEGYQQIYHPIHFYRAAVLAAVGVWMWRGRGRLREGESFARIVTAAGVGLLIISYFDYYPVTRWWALSGEQWAFAGVALTGWVAGWWNGRKEAPYLGGSQATSSKTSVPGRKVK</sequence>
<protein>
    <recommendedName>
        <fullName evidence="4">Prolipoprotein diacylglyceryl transferase</fullName>
    </recommendedName>
</protein>
<evidence type="ECO:0008006" key="4">
    <source>
        <dbReference type="Google" id="ProtNLM"/>
    </source>
</evidence>